<dbReference type="AlphaFoldDB" id="N1UDA6"/>
<protein>
    <submittedName>
        <fullName evidence="1">Uncharacterized protein</fullName>
    </submittedName>
</protein>
<dbReference type="Proteomes" id="UP000012220">
    <property type="component" value="Unassembled WGS sequence"/>
</dbReference>
<comment type="caution">
    <text evidence="1">The sequence shown here is derived from an EMBL/GenBank/DDBJ whole genome shotgun (WGS) entry which is preliminary data.</text>
</comment>
<dbReference type="BioCyc" id="LINT1085541:G11IQ-4420-MONOMER"/>
<name>N1UDA6_LEPIR</name>
<reference evidence="1 2" key="1">
    <citation type="submission" date="2013-02" db="EMBL/GenBank/DDBJ databases">
        <authorList>
            <person name="Harkins D.M."/>
            <person name="Durkin A.S."/>
            <person name="Brinkac L.M."/>
            <person name="Haft D.H."/>
            <person name="Selengut J.D."/>
            <person name="Sanka R."/>
            <person name="DePew J."/>
            <person name="Purushe J."/>
            <person name="Picardeau M."/>
            <person name="Werts C."/>
            <person name="Goarant C."/>
            <person name="Vinetz J.M."/>
            <person name="Sutton G.G."/>
            <person name="Nierman W.C."/>
            <person name="Fouts D.E."/>
        </authorList>
    </citation>
    <scope>NUCLEOTIDE SEQUENCE [LARGE SCALE GENOMIC DNA]</scope>
    <source>
        <strain evidence="1 2">200703203</strain>
    </source>
</reference>
<sequence>MGKIVSQAWEIEDCKKFKEAGIQVYHPNYEVWDKNLFQKICPGKEAYIGRDNWIRRVVDSAEVFGPSYVIPNFVGGVELSKPYGFSTVAEAIASTREGLDFFYVERNHASIYSLVSRTLYNVRNTGRPTFRIFL</sequence>
<proteinExistence type="predicted"/>
<dbReference type="EMBL" id="AHNY02000203">
    <property type="protein sequence ID" value="EMY24233.1"/>
    <property type="molecule type" value="Genomic_DNA"/>
</dbReference>
<gene>
    <name evidence="1" type="ORF">LEP1GSC115_3518</name>
</gene>
<accession>N1UDA6</accession>
<evidence type="ECO:0000313" key="1">
    <source>
        <dbReference type="EMBL" id="EMY24233.1"/>
    </source>
</evidence>
<organism evidence="1 2">
    <name type="scientific">Leptospira interrogans serovar Australis str. 200703203</name>
    <dbReference type="NCBI Taxonomy" id="1085541"/>
    <lineage>
        <taxon>Bacteria</taxon>
        <taxon>Pseudomonadati</taxon>
        <taxon>Spirochaetota</taxon>
        <taxon>Spirochaetia</taxon>
        <taxon>Leptospirales</taxon>
        <taxon>Leptospiraceae</taxon>
        <taxon>Leptospira</taxon>
    </lineage>
</organism>
<evidence type="ECO:0000313" key="2">
    <source>
        <dbReference type="Proteomes" id="UP000012220"/>
    </source>
</evidence>